<comment type="caution">
    <text evidence="5">The sequence shown here is derived from an EMBL/GenBank/DDBJ whole genome shotgun (WGS) entry which is preliminary data.</text>
</comment>
<dbReference type="PANTHER" id="PTHR37423">
    <property type="entry name" value="SOLUBLE LYTIC MUREIN TRANSGLYCOSYLASE-RELATED"/>
    <property type="match status" value="1"/>
</dbReference>
<dbReference type="RefSeq" id="WP_336806088.1">
    <property type="nucleotide sequence ID" value="NZ_JBBBNY010000001.1"/>
</dbReference>
<dbReference type="InterPro" id="IPR008258">
    <property type="entry name" value="Transglycosylase_SLT_dom_1"/>
</dbReference>
<reference evidence="5 6" key="1">
    <citation type="journal article" date="2014" name="Int. J. Syst. Evol. Microbiol.">
        <title>Fulvimonas yonginensis sp. nov., isolated from greenhouse soil, and emended description of the genus Fulvimonas.</title>
        <authorList>
            <person name="Ahn J.H."/>
            <person name="Kim S.J."/>
            <person name="Weon H.Y."/>
            <person name="Hong S.B."/>
            <person name="Seok S.J."/>
            <person name="Kwon S.W."/>
        </authorList>
    </citation>
    <scope>NUCLEOTIDE SEQUENCE [LARGE SCALE GENOMIC DNA]</scope>
    <source>
        <strain evidence="5 6">KACC 16952</strain>
    </source>
</reference>
<evidence type="ECO:0000256" key="1">
    <source>
        <dbReference type="ARBA" id="ARBA00007734"/>
    </source>
</evidence>
<sequence length="686" mass="75059">MTPNVLPPAPSRRFVPYLLFVLLATWLGFAAGAAAASLAEQRTAFRQAWAVAQQGGDGWRSWAKGLADYPLYPYLEEAALEHDVATLDRATVADYLRRYPDLLPAADLRRAWLLEQARRQRWDDFLALYRPGLGDTLTCYRLQAKLAQGGRLDFEKDLAPLWAQPSLPSACDPVLDAAHEAGLLTDARLWARIDRALDAGQGGTVTALAAWLPATEGKAAARLAQALRDPTAAVADAVNWPDSPRHRQAAALALQRLARRDADAADAAWQRLRSRFDFTPAQRNGVLYALALYHATDFDEHALARLADLPAAVQTDTSREWRARVALARQDWPAVLAAIDAMPASQQEQDEWRYFRARALAATGHPLQADALYAQLALEPTYYGFLAADHVQGDYAICPLDPPDDTAREQALLADPGLRRAFELYAVDLPRLARREWARALDGADPATQRVAARLAYERGWYDRAVFAFASGDMLRYYAQRFPLASQDGVVPQAQQAGIDPAWAYAIARAESAWMSDAHSGADARGLMQLLPSTAARVARQNGLDWGGAASLYDPAVNIMLGTRYLAQMAARFNGAPWLASAAYNAGPNKVQEWLDARGTLPPDLFVATIPYRETRDYVARVMAFAVIYDWRLSGKALPLASRMPANGQPYSLPDVHTPRRGVTCPAMPAPAAAAGTDVADPASAR</sequence>
<protein>
    <submittedName>
        <fullName evidence="5">Transglycosylase SLT domain-containing protein</fullName>
    </submittedName>
</protein>
<evidence type="ECO:0000313" key="5">
    <source>
        <dbReference type="EMBL" id="MEI7035478.1"/>
    </source>
</evidence>
<dbReference type="SUPFAM" id="SSF48435">
    <property type="entry name" value="Bacterial muramidases"/>
    <property type="match status" value="1"/>
</dbReference>
<dbReference type="InterPro" id="IPR023346">
    <property type="entry name" value="Lysozyme-like_dom_sf"/>
</dbReference>
<dbReference type="InterPro" id="IPR008939">
    <property type="entry name" value="Lytic_TGlycosylase_superhlx_U"/>
</dbReference>
<dbReference type="Gene3D" id="1.10.1240.20">
    <property type="entry name" value="Lytic transglycosylase, superhelical linker domain"/>
    <property type="match status" value="1"/>
</dbReference>
<dbReference type="EMBL" id="JBBBNY010000001">
    <property type="protein sequence ID" value="MEI7035478.1"/>
    <property type="molecule type" value="Genomic_DNA"/>
</dbReference>
<dbReference type="Pfam" id="PF01464">
    <property type="entry name" value="SLT"/>
    <property type="match status" value="1"/>
</dbReference>
<dbReference type="InterPro" id="IPR037061">
    <property type="entry name" value="Lytic_TGlycoase_superhlx_L_sf"/>
</dbReference>
<dbReference type="InterPro" id="IPR012289">
    <property type="entry name" value="Lytic_TGlycosylase_superhlx_L"/>
</dbReference>
<proteinExistence type="inferred from homology"/>
<comment type="similarity">
    <text evidence="1">Belongs to the transglycosylase Slt family.</text>
</comment>
<keyword evidence="6" id="KW-1185">Reference proteome</keyword>
<feature type="domain" description="Lytic transglycosylase superhelical linker" evidence="4">
    <location>
        <begin position="414"/>
        <end position="474"/>
    </location>
</feature>
<feature type="domain" description="Transglycosylase SLT" evidence="3">
    <location>
        <begin position="494"/>
        <end position="601"/>
    </location>
</feature>
<dbReference type="Gene3D" id="1.25.20.10">
    <property type="entry name" value="Bacterial muramidases"/>
    <property type="match status" value="1"/>
</dbReference>
<dbReference type="PANTHER" id="PTHR37423:SF5">
    <property type="entry name" value="SOLUBLE LYTIC MUREIN TRANSGLYCOSYLASE"/>
    <property type="match status" value="1"/>
</dbReference>
<organism evidence="5 6">
    <name type="scientific">Fulvimonas yonginensis</name>
    <dbReference type="NCBI Taxonomy" id="1495200"/>
    <lineage>
        <taxon>Bacteria</taxon>
        <taxon>Pseudomonadati</taxon>
        <taxon>Pseudomonadota</taxon>
        <taxon>Gammaproteobacteria</taxon>
        <taxon>Lysobacterales</taxon>
        <taxon>Rhodanobacteraceae</taxon>
        <taxon>Fulvimonas</taxon>
    </lineage>
</organism>
<dbReference type="Gene3D" id="1.10.530.10">
    <property type="match status" value="1"/>
</dbReference>
<evidence type="ECO:0000256" key="2">
    <source>
        <dbReference type="ARBA" id="ARBA00022729"/>
    </source>
</evidence>
<evidence type="ECO:0000313" key="6">
    <source>
        <dbReference type="Proteomes" id="UP001381174"/>
    </source>
</evidence>
<gene>
    <name evidence="5" type="ORF">WAT24_01765</name>
</gene>
<dbReference type="SUPFAM" id="SSF53955">
    <property type="entry name" value="Lysozyme-like"/>
    <property type="match status" value="1"/>
</dbReference>
<keyword evidence="2" id="KW-0732">Signal</keyword>
<accession>A0ABU8J8D7</accession>
<dbReference type="Proteomes" id="UP001381174">
    <property type="component" value="Unassembled WGS sequence"/>
</dbReference>
<evidence type="ECO:0000259" key="4">
    <source>
        <dbReference type="Pfam" id="PF14718"/>
    </source>
</evidence>
<dbReference type="CDD" id="cd13401">
    <property type="entry name" value="Slt70-like"/>
    <property type="match status" value="1"/>
</dbReference>
<name>A0ABU8J8D7_9GAMM</name>
<dbReference type="Pfam" id="PF14718">
    <property type="entry name" value="SLT_L"/>
    <property type="match status" value="1"/>
</dbReference>
<evidence type="ECO:0000259" key="3">
    <source>
        <dbReference type="Pfam" id="PF01464"/>
    </source>
</evidence>